<dbReference type="SUPFAM" id="SSF55729">
    <property type="entry name" value="Acyl-CoA N-acyltransferases (Nat)"/>
    <property type="match status" value="1"/>
</dbReference>
<dbReference type="Gene3D" id="3.40.630.30">
    <property type="match status" value="1"/>
</dbReference>
<evidence type="ECO:0000256" key="4">
    <source>
        <dbReference type="ARBA" id="ARBA00017935"/>
    </source>
</evidence>
<dbReference type="GO" id="GO:0019491">
    <property type="term" value="P:ectoine biosynthetic process"/>
    <property type="evidence" value="ECO:0007669"/>
    <property type="project" value="UniProtKB-UniPathway"/>
</dbReference>
<accession>A0A8J3MER2</accession>
<evidence type="ECO:0000256" key="2">
    <source>
        <dbReference type="ARBA" id="ARBA00010712"/>
    </source>
</evidence>
<proteinExistence type="inferred from homology"/>
<comment type="similarity">
    <text evidence="2 8">Belongs to the acetyltransferase family. EctA subfamily.</text>
</comment>
<dbReference type="RefSeq" id="WP_028095693.1">
    <property type="nucleotide sequence ID" value="NZ_BNAP01000021.1"/>
</dbReference>
<evidence type="ECO:0000256" key="9">
    <source>
        <dbReference type="SAM" id="MobiDB-lite"/>
    </source>
</evidence>
<dbReference type="UniPathway" id="UPA00067">
    <property type="reaction ID" value="UER00122"/>
</dbReference>
<evidence type="ECO:0000256" key="5">
    <source>
        <dbReference type="ARBA" id="ARBA00022679"/>
    </source>
</evidence>
<evidence type="ECO:0000256" key="1">
    <source>
        <dbReference type="ARBA" id="ARBA00004978"/>
    </source>
</evidence>
<reference evidence="11" key="2">
    <citation type="submission" date="2020-09" db="EMBL/GenBank/DDBJ databases">
        <authorList>
            <person name="Sun Q."/>
            <person name="Zhou Y."/>
        </authorList>
    </citation>
    <scope>NUCLEOTIDE SEQUENCE</scope>
    <source>
        <strain evidence="11">CGMCC 1.7081</strain>
    </source>
</reference>
<comment type="function">
    <text evidence="8">Catalyzes the acetylation of L-2,4-diaminobutyrate (DABA) to gamma-N-acetyl-alpha,gamma-diaminobutyric acid (ADABA) with acetyl coenzyme A.</text>
</comment>
<dbReference type="AlphaFoldDB" id="A0A8J3MER2"/>
<dbReference type="InterPro" id="IPR016181">
    <property type="entry name" value="Acyl_CoA_acyltransferase"/>
</dbReference>
<dbReference type="Proteomes" id="UP000611500">
    <property type="component" value="Unassembled WGS sequence"/>
</dbReference>
<sequence length="184" mass="20006">MPIDMVNTQAAPARSGAAPRLRRPEPTDGAAIWALVRACKPLDENSMYANLIQADHFRDTCVVAEMDGQIVGWISGHMIPKQNAFFVWQVAVGEAARGLGLGKAMLLELIGREDIADAETLKTTITQDNDASWGLFRSFSRIIGGTLENAPYFEKEAHFDGAHDTEHMVTITLPAGQSALERAA</sequence>
<keyword evidence="12" id="KW-1185">Reference proteome</keyword>
<comment type="pathway">
    <text evidence="1 8">Amine and polyamine biosynthesis; ectoine biosynthesis; L-ectoine from L-aspartate 4-semialdehyde: step 2/3.</text>
</comment>
<evidence type="ECO:0000256" key="7">
    <source>
        <dbReference type="ARBA" id="ARBA00048924"/>
    </source>
</evidence>
<feature type="region of interest" description="Disordered" evidence="9">
    <location>
        <begin position="1"/>
        <end position="24"/>
    </location>
</feature>
<evidence type="ECO:0000256" key="3">
    <source>
        <dbReference type="ARBA" id="ARBA00012355"/>
    </source>
</evidence>
<evidence type="ECO:0000256" key="8">
    <source>
        <dbReference type="RuleBase" id="RU365045"/>
    </source>
</evidence>
<dbReference type="EC" id="2.3.1.178" evidence="3 8"/>
<reference evidence="11" key="1">
    <citation type="journal article" date="2014" name="Int. J. Syst. Evol. Microbiol.">
        <title>Complete genome sequence of Corynebacterium casei LMG S-19264T (=DSM 44701T), isolated from a smear-ripened cheese.</title>
        <authorList>
            <consortium name="US DOE Joint Genome Institute (JGI-PGF)"/>
            <person name="Walter F."/>
            <person name="Albersmeier A."/>
            <person name="Kalinowski J."/>
            <person name="Ruckert C."/>
        </authorList>
    </citation>
    <scope>NUCLEOTIDE SEQUENCE</scope>
    <source>
        <strain evidence="11">CGMCC 1.7081</strain>
    </source>
</reference>
<evidence type="ECO:0000256" key="6">
    <source>
        <dbReference type="ARBA" id="ARBA00023315"/>
    </source>
</evidence>
<gene>
    <name evidence="8 11" type="primary">ectA</name>
    <name evidence="11" type="ORF">GCM10010961_33990</name>
</gene>
<dbReference type="InterPro" id="IPR000182">
    <property type="entry name" value="GNAT_dom"/>
</dbReference>
<comment type="caution">
    <text evidence="11">The sequence shown here is derived from an EMBL/GenBank/DDBJ whole genome shotgun (WGS) entry which is preliminary data.</text>
</comment>
<comment type="catalytic activity">
    <reaction evidence="7 8">
        <text>L-2,4-diaminobutanoate + acetyl-CoA = (2S)-4-acetamido-2-aminobutanoate + CoA + H(+)</text>
        <dbReference type="Rhea" id="RHEA:16901"/>
        <dbReference type="ChEBI" id="CHEBI:15378"/>
        <dbReference type="ChEBI" id="CHEBI:57287"/>
        <dbReference type="ChEBI" id="CHEBI:57288"/>
        <dbReference type="ChEBI" id="CHEBI:58761"/>
        <dbReference type="ChEBI" id="CHEBI:58929"/>
        <dbReference type="EC" id="2.3.1.178"/>
    </reaction>
</comment>
<dbReference type="CDD" id="cd04301">
    <property type="entry name" value="NAT_SF"/>
    <property type="match status" value="1"/>
</dbReference>
<dbReference type="GO" id="GO:0033816">
    <property type="term" value="F:diaminobutyrate acetyltransferase activity"/>
    <property type="evidence" value="ECO:0007669"/>
    <property type="project" value="UniProtKB-EC"/>
</dbReference>
<protein>
    <recommendedName>
        <fullName evidence="4 8">L-2,4-diaminobutyric acid acetyltransferase</fullName>
        <shortName evidence="8">DABA acetyltransferase</shortName>
        <ecNumber evidence="3 8">2.3.1.178</ecNumber>
    </recommendedName>
</protein>
<name>A0A8J3MER2_9RHOB</name>
<evidence type="ECO:0000259" key="10">
    <source>
        <dbReference type="PROSITE" id="PS51186"/>
    </source>
</evidence>
<feature type="compositionally biased region" description="Polar residues" evidence="9">
    <location>
        <begin position="1"/>
        <end position="10"/>
    </location>
</feature>
<dbReference type="EMBL" id="BNAP01000021">
    <property type="protein sequence ID" value="GHG98567.1"/>
    <property type="molecule type" value="Genomic_DNA"/>
</dbReference>
<keyword evidence="6 8" id="KW-0012">Acyltransferase</keyword>
<dbReference type="NCBIfam" id="TIGR02406">
    <property type="entry name" value="ectoine_EctA"/>
    <property type="match status" value="1"/>
</dbReference>
<dbReference type="InterPro" id="IPR012772">
    <property type="entry name" value="Ectoine_EctA"/>
</dbReference>
<keyword evidence="5 8" id="KW-0808">Transferase</keyword>
<dbReference type="PROSITE" id="PS51186">
    <property type="entry name" value="GNAT"/>
    <property type="match status" value="1"/>
</dbReference>
<evidence type="ECO:0000313" key="11">
    <source>
        <dbReference type="EMBL" id="GHG98567.1"/>
    </source>
</evidence>
<evidence type="ECO:0000313" key="12">
    <source>
        <dbReference type="Proteomes" id="UP000611500"/>
    </source>
</evidence>
<organism evidence="11 12">
    <name type="scientific">Pseudodonghicola xiamenensis</name>
    <dbReference type="NCBI Taxonomy" id="337702"/>
    <lineage>
        <taxon>Bacteria</taxon>
        <taxon>Pseudomonadati</taxon>
        <taxon>Pseudomonadota</taxon>
        <taxon>Alphaproteobacteria</taxon>
        <taxon>Rhodobacterales</taxon>
        <taxon>Paracoccaceae</taxon>
        <taxon>Pseudodonghicola</taxon>
    </lineage>
</organism>
<dbReference type="Pfam" id="PF00583">
    <property type="entry name" value="Acetyltransf_1"/>
    <property type="match status" value="1"/>
</dbReference>
<feature type="domain" description="N-acetyltransferase" evidence="10">
    <location>
        <begin position="19"/>
        <end position="176"/>
    </location>
</feature>